<comment type="caution">
    <text evidence="2">The sequence shown here is derived from an EMBL/GenBank/DDBJ whole genome shotgun (WGS) entry which is preliminary data.</text>
</comment>
<dbReference type="EMBL" id="BART01029789">
    <property type="protein sequence ID" value="GAH10778.1"/>
    <property type="molecule type" value="Genomic_DNA"/>
</dbReference>
<name>X1EQ47_9ZZZZ</name>
<dbReference type="SUPFAM" id="SSF53335">
    <property type="entry name" value="S-adenosyl-L-methionine-dependent methyltransferases"/>
    <property type="match status" value="1"/>
</dbReference>
<evidence type="ECO:0000259" key="1">
    <source>
        <dbReference type="Pfam" id="PF05050"/>
    </source>
</evidence>
<dbReference type="InterPro" id="IPR006342">
    <property type="entry name" value="FkbM_mtfrase"/>
</dbReference>
<dbReference type="NCBIfam" id="TIGR01444">
    <property type="entry name" value="fkbM_fam"/>
    <property type="match status" value="1"/>
</dbReference>
<proteinExistence type="predicted"/>
<reference evidence="2" key="1">
    <citation type="journal article" date="2014" name="Front. Microbiol.">
        <title>High frequency of phylogenetically diverse reductive dehalogenase-homologous genes in deep subseafloor sedimentary metagenomes.</title>
        <authorList>
            <person name="Kawai M."/>
            <person name="Futagami T."/>
            <person name="Toyoda A."/>
            <person name="Takaki Y."/>
            <person name="Nishi S."/>
            <person name="Hori S."/>
            <person name="Arai W."/>
            <person name="Tsubouchi T."/>
            <person name="Morono Y."/>
            <person name="Uchiyama I."/>
            <person name="Ito T."/>
            <person name="Fujiyama A."/>
            <person name="Inagaki F."/>
            <person name="Takami H."/>
        </authorList>
    </citation>
    <scope>NUCLEOTIDE SEQUENCE</scope>
    <source>
        <strain evidence="2">Expedition CK06-06</strain>
    </source>
</reference>
<sequence length="244" mass="27698">MIGIINRLIKTSVKKIFNMFGLDVIRIENNPEKTLLGLRNLPIKTIIDVGANTGQFAKYILKFFPKACIYSFEPLPQHFEELKRWAELYGNGKIITFNIALGEKEGAIEMLMHTEHSFSSSLLKTTELCKEIYPFTKSQTIVNVNMTTLDKMAEGITMPLESEILIKLDVQGYEDRVIRGGKEIFSKAKVCILEVNLDHLYEGQPSFYQLSSLLDGLGFQYAGNLNQVYADDGHMIFIDAVFVR</sequence>
<accession>X1EQ47</accession>
<gene>
    <name evidence="2" type="ORF">S01H4_52187</name>
</gene>
<dbReference type="Pfam" id="PF05050">
    <property type="entry name" value="Methyltransf_21"/>
    <property type="match status" value="1"/>
</dbReference>
<dbReference type="PANTHER" id="PTHR36973:SF4">
    <property type="entry name" value="NODULATION PROTEIN"/>
    <property type="match status" value="1"/>
</dbReference>
<protein>
    <recommendedName>
        <fullName evidence="1">Methyltransferase FkbM domain-containing protein</fullName>
    </recommendedName>
</protein>
<dbReference type="GO" id="GO:0008171">
    <property type="term" value="F:O-methyltransferase activity"/>
    <property type="evidence" value="ECO:0007669"/>
    <property type="project" value="TreeGrafter"/>
</dbReference>
<dbReference type="AlphaFoldDB" id="X1EQ47"/>
<feature type="domain" description="Methyltransferase FkbM" evidence="1">
    <location>
        <begin position="48"/>
        <end position="221"/>
    </location>
</feature>
<dbReference type="InterPro" id="IPR053188">
    <property type="entry name" value="FkbM_Methyltransferase"/>
</dbReference>
<dbReference type="PANTHER" id="PTHR36973">
    <property type="entry name" value="SLL1456 PROTEIN-RELATED"/>
    <property type="match status" value="1"/>
</dbReference>
<evidence type="ECO:0000313" key="2">
    <source>
        <dbReference type="EMBL" id="GAH10778.1"/>
    </source>
</evidence>
<dbReference type="InterPro" id="IPR029063">
    <property type="entry name" value="SAM-dependent_MTases_sf"/>
</dbReference>
<dbReference type="Gene3D" id="3.40.50.150">
    <property type="entry name" value="Vaccinia Virus protein VP39"/>
    <property type="match status" value="1"/>
</dbReference>
<organism evidence="2">
    <name type="scientific">marine sediment metagenome</name>
    <dbReference type="NCBI Taxonomy" id="412755"/>
    <lineage>
        <taxon>unclassified sequences</taxon>
        <taxon>metagenomes</taxon>
        <taxon>ecological metagenomes</taxon>
    </lineage>
</organism>